<gene>
    <name evidence="3" type="ORF">METUNv1_02767</name>
</gene>
<comment type="caution">
    <text evidence="3">The sequence shown here is derived from an EMBL/GenBank/DDBJ whole genome shotgun (WGS) entry which is preliminary data.</text>
</comment>
<protein>
    <recommendedName>
        <fullName evidence="2">HDOD domain-containing protein</fullName>
    </recommendedName>
</protein>
<dbReference type="OrthoDB" id="9126875at2"/>
<evidence type="ECO:0000313" key="4">
    <source>
        <dbReference type="Proteomes" id="UP000005019"/>
    </source>
</evidence>
<dbReference type="eggNOG" id="COG1639">
    <property type="taxonomic scope" value="Bacteria"/>
</dbReference>
<dbReference type="Pfam" id="PF08668">
    <property type="entry name" value="HDOD"/>
    <property type="match status" value="1"/>
</dbReference>
<feature type="region of interest" description="Disordered" evidence="1">
    <location>
        <begin position="271"/>
        <end position="302"/>
    </location>
</feature>
<dbReference type="InterPro" id="IPR013976">
    <property type="entry name" value="HDOD"/>
</dbReference>
<dbReference type="Proteomes" id="UP000005019">
    <property type="component" value="Unassembled WGS sequence"/>
</dbReference>
<accession>F5REP2</accession>
<dbReference type="InterPro" id="IPR052340">
    <property type="entry name" value="RNase_Y/CdgJ"/>
</dbReference>
<evidence type="ECO:0000259" key="2">
    <source>
        <dbReference type="PROSITE" id="PS51833"/>
    </source>
</evidence>
<reference evidence="3 4" key="1">
    <citation type="journal article" date="2011" name="J. Bacteriol.">
        <title>Genome sequence of Methyloversatilis universalis FAM5T, a methylotrophic representative of the order Rhodocyclales.</title>
        <authorList>
            <person name="Kittichotirat W."/>
            <person name="Good N.M."/>
            <person name="Hall R."/>
            <person name="Bringel F."/>
            <person name="Lajus A."/>
            <person name="Medigue C."/>
            <person name="Smalley N.E."/>
            <person name="Beck D."/>
            <person name="Bumgarner R."/>
            <person name="Vuilleumier S."/>
            <person name="Kalyuzhnaya M.G."/>
        </authorList>
    </citation>
    <scope>NUCLEOTIDE SEQUENCE [LARGE SCALE GENOMIC DNA]</scope>
    <source>
        <strain evidence="4">ATCC BAA-1314 / JCM 13912 / FAM5</strain>
    </source>
</reference>
<dbReference type="RefSeq" id="WP_008062688.1">
    <property type="nucleotide sequence ID" value="NZ_AFHG01000052.1"/>
</dbReference>
<proteinExistence type="predicted"/>
<evidence type="ECO:0000313" key="3">
    <source>
        <dbReference type="EMBL" id="EGK71373.1"/>
    </source>
</evidence>
<dbReference type="EMBL" id="AFHG01000052">
    <property type="protein sequence ID" value="EGK71373.1"/>
    <property type="molecule type" value="Genomic_DNA"/>
</dbReference>
<dbReference type="PANTHER" id="PTHR33525:SF3">
    <property type="entry name" value="RIBONUCLEASE Y"/>
    <property type="match status" value="1"/>
</dbReference>
<organism evidence="3 4">
    <name type="scientific">Methyloversatilis universalis (strain ATCC BAA-1314 / DSM 25237 / JCM 13912 / CCUG 52030 / FAM5)</name>
    <dbReference type="NCBI Taxonomy" id="1000565"/>
    <lineage>
        <taxon>Bacteria</taxon>
        <taxon>Pseudomonadati</taxon>
        <taxon>Pseudomonadota</taxon>
        <taxon>Betaproteobacteria</taxon>
        <taxon>Nitrosomonadales</taxon>
        <taxon>Sterolibacteriaceae</taxon>
        <taxon>Methyloversatilis</taxon>
    </lineage>
</organism>
<dbReference type="SUPFAM" id="SSF109604">
    <property type="entry name" value="HD-domain/PDEase-like"/>
    <property type="match status" value="1"/>
</dbReference>
<dbReference type="PANTHER" id="PTHR33525">
    <property type="match status" value="1"/>
</dbReference>
<dbReference type="PROSITE" id="PS51833">
    <property type="entry name" value="HDOD"/>
    <property type="match status" value="1"/>
</dbReference>
<sequence>MRDASTATLEGWVAYMGDKPLPVLARTTRELALLRETENTVSARTIAQVILHDPLMTLRVLAFIEARRGRSQHTDITTIERALMMIGITPFFAHFESLPTLEDHLHGHPQALLGVMRVIARARKASAWAREWARMRHDIDVDEITVATLLHDVAEILCWVFAPKLSLKLRDILRANPTMRTAAAQRAVFNVTSHDLQLALARAWKLPALLVELMGGAANPSPRVRNVQYAVNLARHSAKGWDDPALPDDFKDIEELLHISHEALLGRLGLPMDGSPPPTLPEHAEDVGLPADTAGSEPDTKL</sequence>
<dbReference type="Gene3D" id="1.10.3210.10">
    <property type="entry name" value="Hypothetical protein af1432"/>
    <property type="match status" value="1"/>
</dbReference>
<keyword evidence="4" id="KW-1185">Reference proteome</keyword>
<dbReference type="AlphaFoldDB" id="F5REP2"/>
<dbReference type="STRING" id="1000565.METUNv1_02767"/>
<feature type="domain" description="HDOD" evidence="2">
    <location>
        <begin position="21"/>
        <end position="220"/>
    </location>
</feature>
<evidence type="ECO:0000256" key="1">
    <source>
        <dbReference type="SAM" id="MobiDB-lite"/>
    </source>
</evidence>
<name>F5REP2_METUF</name>